<dbReference type="InterPro" id="IPR004839">
    <property type="entry name" value="Aminotransferase_I/II_large"/>
</dbReference>
<comment type="cofactor">
    <cofactor evidence="1 4">
        <name>pyridoxal 5'-phosphate</name>
        <dbReference type="ChEBI" id="CHEBI:597326"/>
    </cofactor>
</comment>
<evidence type="ECO:0000259" key="5">
    <source>
        <dbReference type="Pfam" id="PF00155"/>
    </source>
</evidence>
<dbReference type="PROSITE" id="PS00105">
    <property type="entry name" value="AA_TRANSFER_CLASS_1"/>
    <property type="match status" value="1"/>
</dbReference>
<organism evidence="6 7">
    <name type="scientific">Thalassobacillus hwangdonensis</name>
    <dbReference type="NCBI Taxonomy" id="546108"/>
    <lineage>
        <taxon>Bacteria</taxon>
        <taxon>Bacillati</taxon>
        <taxon>Bacillota</taxon>
        <taxon>Bacilli</taxon>
        <taxon>Bacillales</taxon>
        <taxon>Bacillaceae</taxon>
        <taxon>Thalassobacillus</taxon>
    </lineage>
</organism>
<evidence type="ECO:0000256" key="2">
    <source>
        <dbReference type="ARBA" id="ARBA00022576"/>
    </source>
</evidence>
<keyword evidence="2 4" id="KW-0032">Aminotransferase</keyword>
<evidence type="ECO:0000313" key="7">
    <source>
        <dbReference type="Proteomes" id="UP001596990"/>
    </source>
</evidence>
<dbReference type="Gene3D" id="3.90.1150.10">
    <property type="entry name" value="Aspartate Aminotransferase, domain 1"/>
    <property type="match status" value="1"/>
</dbReference>
<keyword evidence="7" id="KW-1185">Reference proteome</keyword>
<dbReference type="PANTHER" id="PTHR42832:SF3">
    <property type="entry name" value="L-GLUTAMINE--4-(METHYLSULFANYL)-2-OXOBUTANOATE AMINOTRANSFERASE"/>
    <property type="match status" value="1"/>
</dbReference>
<name>A0ABW3L0E0_9BACI</name>
<evidence type="ECO:0000256" key="1">
    <source>
        <dbReference type="ARBA" id="ARBA00001933"/>
    </source>
</evidence>
<dbReference type="Pfam" id="PF00155">
    <property type="entry name" value="Aminotran_1_2"/>
    <property type="match status" value="1"/>
</dbReference>
<protein>
    <recommendedName>
        <fullName evidence="4">Aminotransferase</fullName>
        <ecNumber evidence="4">2.6.1.-</ecNumber>
    </recommendedName>
</protein>
<dbReference type="GO" id="GO:0010285">
    <property type="term" value="F:L,L-diaminopimelate aminotransferase activity"/>
    <property type="evidence" value="ECO:0007669"/>
    <property type="project" value="UniProtKB-EC"/>
</dbReference>
<sequence length="396" mass="43843">MADVSDRVKSMPPYLFSVIQKKKKELEASGMDIIDLGIGAPDLPTPAFIIDRLVEETKKPNNHRYSTYHGCTEFREAVAAYYKRCYNVEVDPETEVLTLIGSKEGIAHMIMAMMNPGETALIPDPGYPVYRSAVHLIGGDSVYLPLDTSGSYEPKFSEISRETYETTKLMLLNYPSNPTAATTDFNTFLKAVTLARQHDFSLIHDAAYSDLTFKGYKAPSILQVEGAKDVAVEFGSLSKTFNMTGWRIGYAVGNKAMIKALSIVKSNMDTCQFLPIQKAAAEALNSDFSTVRESIAIYEERMEIVLAALKEIGITVEPPKGTFFIWAPVPEGYTSSGFAEKMLVDAGVIITPGPAFGPSGEGYFRLSLSVDTDRLKQAMERMKTFYTKGVQEWIKK</sequence>
<dbReference type="CDD" id="cd00609">
    <property type="entry name" value="AAT_like"/>
    <property type="match status" value="1"/>
</dbReference>
<dbReference type="RefSeq" id="WP_386059146.1">
    <property type="nucleotide sequence ID" value="NZ_JBHTKL010000005.1"/>
</dbReference>
<dbReference type="NCBIfam" id="NF006756">
    <property type="entry name" value="PRK09276.1"/>
    <property type="match status" value="1"/>
</dbReference>
<dbReference type="EMBL" id="JBHTKL010000005">
    <property type="protein sequence ID" value="MFD1019370.1"/>
    <property type="molecule type" value="Genomic_DNA"/>
</dbReference>
<dbReference type="InterPro" id="IPR015424">
    <property type="entry name" value="PyrdxlP-dep_Trfase"/>
</dbReference>
<dbReference type="InterPro" id="IPR050881">
    <property type="entry name" value="LL-DAP_aminotransferase"/>
</dbReference>
<evidence type="ECO:0000313" key="6">
    <source>
        <dbReference type="EMBL" id="MFD1019370.1"/>
    </source>
</evidence>
<evidence type="ECO:0000256" key="4">
    <source>
        <dbReference type="RuleBase" id="RU000481"/>
    </source>
</evidence>
<evidence type="ECO:0000256" key="3">
    <source>
        <dbReference type="ARBA" id="ARBA00022679"/>
    </source>
</evidence>
<keyword evidence="3 4" id="KW-0808">Transferase</keyword>
<accession>A0ABW3L0E0</accession>
<reference evidence="7" key="1">
    <citation type="journal article" date="2019" name="Int. J. Syst. Evol. Microbiol.">
        <title>The Global Catalogue of Microorganisms (GCM) 10K type strain sequencing project: providing services to taxonomists for standard genome sequencing and annotation.</title>
        <authorList>
            <consortium name="The Broad Institute Genomics Platform"/>
            <consortium name="The Broad Institute Genome Sequencing Center for Infectious Disease"/>
            <person name="Wu L."/>
            <person name="Ma J."/>
        </authorList>
    </citation>
    <scope>NUCLEOTIDE SEQUENCE [LARGE SCALE GENOMIC DNA]</scope>
    <source>
        <strain evidence="7">CCUG 56607</strain>
    </source>
</reference>
<dbReference type="SUPFAM" id="SSF53383">
    <property type="entry name" value="PLP-dependent transferases"/>
    <property type="match status" value="1"/>
</dbReference>
<dbReference type="InterPro" id="IPR015422">
    <property type="entry name" value="PyrdxlP-dep_Trfase_small"/>
</dbReference>
<comment type="similarity">
    <text evidence="4">Belongs to the class-I pyridoxal-phosphate-dependent aminotransferase family.</text>
</comment>
<dbReference type="InterPro" id="IPR004838">
    <property type="entry name" value="NHTrfase_class1_PyrdxlP-BS"/>
</dbReference>
<dbReference type="PANTHER" id="PTHR42832">
    <property type="entry name" value="AMINO ACID AMINOTRANSFERASE"/>
    <property type="match status" value="1"/>
</dbReference>
<gene>
    <name evidence="6" type="ORF">ACFQ2J_09325</name>
</gene>
<comment type="caution">
    <text evidence="6">The sequence shown here is derived from an EMBL/GenBank/DDBJ whole genome shotgun (WGS) entry which is preliminary data.</text>
</comment>
<dbReference type="Gene3D" id="3.40.640.10">
    <property type="entry name" value="Type I PLP-dependent aspartate aminotransferase-like (Major domain)"/>
    <property type="match status" value="1"/>
</dbReference>
<dbReference type="InterPro" id="IPR015421">
    <property type="entry name" value="PyrdxlP-dep_Trfase_major"/>
</dbReference>
<feature type="domain" description="Aminotransferase class I/classII large" evidence="5">
    <location>
        <begin position="32"/>
        <end position="381"/>
    </location>
</feature>
<proteinExistence type="inferred from homology"/>
<dbReference type="EC" id="2.6.1.-" evidence="4"/>
<dbReference type="Proteomes" id="UP001596990">
    <property type="component" value="Unassembled WGS sequence"/>
</dbReference>